<proteinExistence type="predicted"/>
<dbReference type="Proteomes" id="UP000266841">
    <property type="component" value="Unassembled WGS sequence"/>
</dbReference>
<organism evidence="1 2">
    <name type="scientific">Thalassiosira oceanica</name>
    <name type="common">Marine diatom</name>
    <dbReference type="NCBI Taxonomy" id="159749"/>
    <lineage>
        <taxon>Eukaryota</taxon>
        <taxon>Sar</taxon>
        <taxon>Stramenopiles</taxon>
        <taxon>Ochrophyta</taxon>
        <taxon>Bacillariophyta</taxon>
        <taxon>Coscinodiscophyceae</taxon>
        <taxon>Thalassiosirophycidae</taxon>
        <taxon>Thalassiosirales</taxon>
        <taxon>Thalassiosiraceae</taxon>
        <taxon>Thalassiosira</taxon>
    </lineage>
</organism>
<reference evidence="1 2" key="1">
    <citation type="journal article" date="2012" name="Genome Biol.">
        <title>Genome and low-iron response of an oceanic diatom adapted to chronic iron limitation.</title>
        <authorList>
            <person name="Lommer M."/>
            <person name="Specht M."/>
            <person name="Roy A.S."/>
            <person name="Kraemer L."/>
            <person name="Andreson R."/>
            <person name="Gutowska M.A."/>
            <person name="Wolf J."/>
            <person name="Bergner S.V."/>
            <person name="Schilhabel M.B."/>
            <person name="Klostermeier U.C."/>
            <person name="Beiko R.G."/>
            <person name="Rosenstiel P."/>
            <person name="Hippler M."/>
            <person name="Laroche J."/>
        </authorList>
    </citation>
    <scope>NUCLEOTIDE SEQUENCE [LARGE SCALE GENOMIC DNA]</scope>
    <source>
        <strain evidence="1 2">CCMP1005</strain>
    </source>
</reference>
<name>K0SKH8_THAOC</name>
<evidence type="ECO:0000313" key="2">
    <source>
        <dbReference type="Proteomes" id="UP000266841"/>
    </source>
</evidence>
<keyword evidence="2" id="KW-1185">Reference proteome</keyword>
<dbReference type="EMBL" id="AGNL01015436">
    <property type="protein sequence ID" value="EJK65825.1"/>
    <property type="molecule type" value="Genomic_DNA"/>
</dbReference>
<gene>
    <name evidence="1" type="ORF">THAOC_13277</name>
</gene>
<dbReference type="AlphaFoldDB" id="K0SKH8"/>
<comment type="caution">
    <text evidence="1">The sequence shown here is derived from an EMBL/GenBank/DDBJ whole genome shotgun (WGS) entry which is preliminary data.</text>
</comment>
<sequence>MSPFKLYRGMEDKLEHIFRDAHESVCANCLRTIDTEALKFCKGTHMLEPFCSNGCLKESWDAGVCADQSKLENDDKRSISLKRNILQAGYRVLQDSIGKIVGVHGLEIACDQGLWIIINLLEFPPDVRSGLLSLGDPSKKYVQVTFIAEDFRGFRDGVKGEVLTILKPFFAENFFVRILDLA</sequence>
<accession>K0SKH8</accession>
<protein>
    <submittedName>
        <fullName evidence="1">Uncharacterized protein</fullName>
    </submittedName>
</protein>
<evidence type="ECO:0000313" key="1">
    <source>
        <dbReference type="EMBL" id="EJK65825.1"/>
    </source>
</evidence>